<keyword evidence="14" id="KW-0539">Nucleus</keyword>
<dbReference type="EMBL" id="JAVFKD010000001">
    <property type="protein sequence ID" value="KAK5998204.1"/>
    <property type="molecule type" value="Genomic_DNA"/>
</dbReference>
<dbReference type="InterPro" id="IPR021752">
    <property type="entry name" value="TF_Rrn7_Zf"/>
</dbReference>
<dbReference type="PANTHER" id="PTHR31576">
    <property type="entry name" value="TATA BOX-BINDING PROTEIN-ASSOCIATED FACTOR RNA POLYMERASE I SUBUNIT B"/>
    <property type="match status" value="1"/>
</dbReference>
<evidence type="ECO:0000256" key="12">
    <source>
        <dbReference type="ARBA" id="ARBA00023125"/>
    </source>
</evidence>
<dbReference type="InterPro" id="IPR029071">
    <property type="entry name" value="Ubiquitin-like_domsf"/>
</dbReference>
<keyword evidence="11" id="KW-0805">Transcription regulation</keyword>
<evidence type="ECO:0000256" key="7">
    <source>
        <dbReference type="ARBA" id="ARBA00022723"/>
    </source>
</evidence>
<evidence type="ECO:0000256" key="11">
    <source>
        <dbReference type="ARBA" id="ARBA00023015"/>
    </source>
</evidence>
<keyword evidence="6" id="KW-0963">Cytoplasm</keyword>
<dbReference type="Pfam" id="PF20645">
    <property type="entry name" value="Rrn7_cyclin_C"/>
    <property type="match status" value="1"/>
</dbReference>
<dbReference type="Pfam" id="PF20644">
    <property type="entry name" value="Rrn7_cyclin_N"/>
    <property type="match status" value="1"/>
</dbReference>
<evidence type="ECO:0000256" key="8">
    <source>
        <dbReference type="ARBA" id="ARBA00022771"/>
    </source>
</evidence>
<keyword evidence="19" id="KW-1185">Reference proteome</keyword>
<keyword evidence="13" id="KW-0804">Transcription</keyword>
<evidence type="ECO:0000259" key="17">
    <source>
        <dbReference type="PROSITE" id="PS50053"/>
    </source>
</evidence>
<dbReference type="InterPro" id="IPR048540">
    <property type="entry name" value="Rrn7_cyclin_N"/>
</dbReference>
<comment type="function">
    <text evidence="16">Component of the ribosome, a large ribonucleoprotein complex responsible for the synthesis of proteins in the cell. The small ribosomal subunit (SSU) binds messenger RNAs (mRNAs) and translates the encoded message by selecting cognate aminoacyl-transfer RNA (tRNA) molecules. The large subunit (LSU) contains the ribosomal catalytic site termed the peptidyl transferase center (PTC), which catalyzes the formation of peptide bonds, thereby polymerizing the amino acids delivered by tRNAs into a polypeptide chain. The nascent polypeptides leave the ribosome through a tunnel in the LSU and interact with protein factors that function in enzymatic processing, targeting, and the membrane insertion of nascent chains at the exit of the ribosomal tunnel. eL40 is essential for translation of a subset of cellular transcripts, including stress response transcripts, such as DDR2.</text>
</comment>
<reference evidence="18 19" key="1">
    <citation type="submission" date="2024-01" db="EMBL/GenBank/DDBJ databases">
        <title>Complete genome of Cladobotryum mycophilum ATHUM6906.</title>
        <authorList>
            <person name="Christinaki A.C."/>
            <person name="Myridakis A.I."/>
            <person name="Kouvelis V.N."/>
        </authorList>
    </citation>
    <scope>NUCLEOTIDE SEQUENCE [LARGE SCALE GENOMIC DNA]</scope>
    <source>
        <strain evidence="18 19">ATHUM6906</strain>
    </source>
</reference>
<dbReference type="InterPro" id="IPR001975">
    <property type="entry name" value="Ribosomal_eL40_dom"/>
</dbReference>
<dbReference type="Proteomes" id="UP001338125">
    <property type="component" value="Unassembled WGS sequence"/>
</dbReference>
<dbReference type="SMART" id="SM01377">
    <property type="entry name" value="Ribosomal_L40e"/>
    <property type="match status" value="1"/>
</dbReference>
<keyword evidence="12" id="KW-0238">DNA-binding</keyword>
<dbReference type="Pfam" id="PF00240">
    <property type="entry name" value="ubiquitin"/>
    <property type="match status" value="1"/>
</dbReference>
<dbReference type="SUPFAM" id="SSF54236">
    <property type="entry name" value="Ubiquitin-like"/>
    <property type="match status" value="1"/>
</dbReference>
<feature type="domain" description="Ubiquitin-like" evidence="17">
    <location>
        <begin position="503"/>
        <end position="544"/>
    </location>
</feature>
<evidence type="ECO:0000256" key="4">
    <source>
        <dbReference type="ARBA" id="ARBA00008373"/>
    </source>
</evidence>
<evidence type="ECO:0000256" key="9">
    <source>
        <dbReference type="ARBA" id="ARBA00022833"/>
    </source>
</evidence>
<dbReference type="Pfam" id="PF01020">
    <property type="entry name" value="Ribosomal_L40e"/>
    <property type="match status" value="1"/>
</dbReference>
<keyword evidence="9" id="KW-0862">Zinc</keyword>
<dbReference type="Gene3D" id="4.10.1060.50">
    <property type="match status" value="1"/>
</dbReference>
<dbReference type="InterPro" id="IPR000626">
    <property type="entry name" value="Ubiquitin-like_dom"/>
</dbReference>
<dbReference type="InterPro" id="IPR048538">
    <property type="entry name" value="Rrn7_cyclin_C"/>
</dbReference>
<keyword evidence="7" id="KW-0479">Metal-binding</keyword>
<evidence type="ECO:0000256" key="15">
    <source>
        <dbReference type="ARBA" id="ARBA00023274"/>
    </source>
</evidence>
<evidence type="ECO:0000313" key="19">
    <source>
        <dbReference type="Proteomes" id="UP001338125"/>
    </source>
</evidence>
<dbReference type="Gene3D" id="3.10.20.90">
    <property type="entry name" value="Phosphatidylinositol 3-kinase Catalytic Subunit, Chain A, domain 1"/>
    <property type="match status" value="1"/>
</dbReference>
<evidence type="ECO:0000256" key="14">
    <source>
        <dbReference type="ARBA" id="ARBA00023242"/>
    </source>
</evidence>
<evidence type="ECO:0000256" key="10">
    <source>
        <dbReference type="ARBA" id="ARBA00022980"/>
    </source>
</evidence>
<dbReference type="InterPro" id="IPR038587">
    <property type="entry name" value="Ribosomal_eL40_sf"/>
</dbReference>
<sequence length="597" mass="68068">MDGLRELRRMPRGERCPECGSQRWYLQDGLRFCSRGHQIEGFVQFDVGDEEDSGKLGAVSRREKKTREKLNRAPVLSGQAGRDLYLEALQLIIRSQVQWLINVKGHRDELETVVRDLWDLRIRGSNSIPEDNLGGEDNLVFFSSASLTEDAEAKKTWPQQSRRQNWDPDLGIRWPSPRVPDTLVLCYLACVLLRIPTRLGQLLRWANDGNYLDLPPEMRDRMPAPYVRTLKLPFRSPLQGDDLYRAATDMILSYHLNYGMIFPELNHVSMLVQTARVLALPAEPIFLAHKLSALLGYRFSFPVEKQANQRLDHPEIRLVALLVVATKLCFPFDSIRSPIQYSNSIYLPLFNWDEWGADKIEMLGQRDASSDKTMFDNITPGQVAVMNSEELDAYFAHISSLIDKRNENPITSFFPAEESSTTSRVHDISTEDLDTKTQNILRKALEPTQYTPSEVTASASTKKHTYEAYRDTEQLTETAARLYKAAVQIFVKTLTVQDPGQGGHPPDQQRLIFAGKQLEDGRTLSDYNIQKESTLHLVLRLRGGIIEPSLKALASKFNCDKMICRKCYVCPSSPRATNCRKKKCGHTNQLRPKKKLK</sequence>
<comment type="similarity">
    <text evidence="5">In the C-terminal section; belongs to the eukaryotic ribosomal protein eL40 family.</text>
</comment>
<evidence type="ECO:0000256" key="5">
    <source>
        <dbReference type="ARBA" id="ARBA00010570"/>
    </source>
</evidence>
<comment type="subcellular location">
    <subcellularLocation>
        <location evidence="1">Cytoplasm</location>
    </subcellularLocation>
    <subcellularLocation>
        <location evidence="2">Nucleus</location>
        <location evidence="2">Nucleolus</location>
    </subcellularLocation>
</comment>
<dbReference type="PANTHER" id="PTHR31576:SF2">
    <property type="entry name" value="TATA BOX-BINDING PROTEIN-ASSOCIATED FACTOR RNA POLYMERASE I SUBUNIT B"/>
    <property type="match status" value="1"/>
</dbReference>
<name>A0ABR0T1A2_9HYPO</name>
<keyword evidence="15" id="KW-0687">Ribonucleoprotein</keyword>
<dbReference type="PRINTS" id="PR00348">
    <property type="entry name" value="UBIQUITIN"/>
</dbReference>
<evidence type="ECO:0000256" key="16">
    <source>
        <dbReference type="ARBA" id="ARBA00045962"/>
    </source>
</evidence>
<keyword evidence="8" id="KW-0863">Zinc-finger</keyword>
<dbReference type="PROSITE" id="PS50053">
    <property type="entry name" value="UBIQUITIN_2"/>
    <property type="match status" value="1"/>
</dbReference>
<dbReference type="InterPro" id="IPR033599">
    <property type="entry name" value="TAF1B/Rrn7"/>
</dbReference>
<comment type="similarity">
    <text evidence="3">Belongs to the RRN7/TAF1B family.</text>
</comment>
<dbReference type="InterPro" id="IPR019956">
    <property type="entry name" value="Ubiquitin_dom"/>
</dbReference>
<evidence type="ECO:0000256" key="1">
    <source>
        <dbReference type="ARBA" id="ARBA00004496"/>
    </source>
</evidence>
<evidence type="ECO:0000313" key="18">
    <source>
        <dbReference type="EMBL" id="KAK5998204.1"/>
    </source>
</evidence>
<dbReference type="Pfam" id="PF11781">
    <property type="entry name" value="Zn_ribbon_RRN7"/>
    <property type="match status" value="1"/>
</dbReference>
<comment type="similarity">
    <text evidence="4">In the N-terminal section; belongs to the ubiquitin family.</text>
</comment>
<evidence type="ECO:0000256" key="13">
    <source>
        <dbReference type="ARBA" id="ARBA00023163"/>
    </source>
</evidence>
<evidence type="ECO:0000256" key="2">
    <source>
        <dbReference type="ARBA" id="ARBA00004604"/>
    </source>
</evidence>
<organism evidence="18 19">
    <name type="scientific">Cladobotryum mycophilum</name>
    <dbReference type="NCBI Taxonomy" id="491253"/>
    <lineage>
        <taxon>Eukaryota</taxon>
        <taxon>Fungi</taxon>
        <taxon>Dikarya</taxon>
        <taxon>Ascomycota</taxon>
        <taxon>Pezizomycotina</taxon>
        <taxon>Sordariomycetes</taxon>
        <taxon>Hypocreomycetidae</taxon>
        <taxon>Hypocreales</taxon>
        <taxon>Hypocreaceae</taxon>
        <taxon>Cladobotryum</taxon>
    </lineage>
</organism>
<dbReference type="SMART" id="SM00213">
    <property type="entry name" value="UBQ"/>
    <property type="match status" value="1"/>
</dbReference>
<keyword evidence="10" id="KW-0689">Ribosomal protein</keyword>
<gene>
    <name evidence="18" type="ORF">PT974_00576</name>
</gene>
<protein>
    <submittedName>
        <fullName evidence="18">Ubiquitin</fullName>
    </submittedName>
</protein>
<evidence type="ECO:0000256" key="6">
    <source>
        <dbReference type="ARBA" id="ARBA00022490"/>
    </source>
</evidence>
<evidence type="ECO:0000256" key="3">
    <source>
        <dbReference type="ARBA" id="ARBA00006899"/>
    </source>
</evidence>
<accession>A0ABR0T1A2</accession>
<proteinExistence type="inferred from homology"/>
<comment type="caution">
    <text evidence="18">The sequence shown here is derived from an EMBL/GenBank/DDBJ whole genome shotgun (WGS) entry which is preliminary data.</text>
</comment>